<dbReference type="Proteomes" id="UP000606991">
    <property type="component" value="Unassembled WGS sequence"/>
</dbReference>
<comment type="caution">
    <text evidence="3">The sequence shown here is derived from an EMBL/GenBank/DDBJ whole genome shotgun (WGS) entry which is preliminary data.</text>
</comment>
<dbReference type="PANTHER" id="PTHR47708:SF2">
    <property type="entry name" value="SI:CH73-132F6.5"/>
    <property type="match status" value="1"/>
</dbReference>
<reference evidence="3" key="2">
    <citation type="submission" date="2018-05" db="EMBL/GenBank/DDBJ databases">
        <authorList>
            <person name="Ferrari B."/>
        </authorList>
    </citation>
    <scope>NUCLEOTIDE SEQUENCE</scope>
    <source>
        <strain evidence="3">RRmetagenome_bin12</strain>
    </source>
</reference>
<sequence length="121" mass="13095">MSCEVTLADIARARSGDKGDLANVALFAADDAVYAALVREVTAERVRAHFGRFVRGEVERFEVPNVRALNFVLHEALDGGAARSLRSDPLGKSYGSLLLRMRVTLTDDEAATAPARQAPPR</sequence>
<dbReference type="EMBL" id="JAEKNS010000024">
    <property type="protein sequence ID" value="MBJ7593545.1"/>
    <property type="molecule type" value="Genomic_DNA"/>
</dbReference>
<protein>
    <recommendedName>
        <fullName evidence="1">AtuA-like ferredoxin-fold domain-containing protein</fullName>
    </recommendedName>
</protein>
<accession>A0A934JUY8</accession>
<evidence type="ECO:0000313" key="5">
    <source>
        <dbReference type="Proteomes" id="UP000606991"/>
    </source>
</evidence>
<dbReference type="AlphaFoldDB" id="A0A2W6AIL2"/>
<dbReference type="Pfam" id="PF23544">
    <property type="entry name" value="AtuA_ferredoxin"/>
    <property type="match status" value="1"/>
</dbReference>
<dbReference type="PANTHER" id="PTHR47708">
    <property type="match status" value="1"/>
</dbReference>
<organism evidence="3 4">
    <name type="scientific">Candidatus Aeolococcus gillhamiae</name>
    <dbReference type="NCBI Taxonomy" id="3127015"/>
    <lineage>
        <taxon>Bacteria</taxon>
        <taxon>Bacillati</taxon>
        <taxon>Candidatus Dormiibacterota</taxon>
        <taxon>Candidatus Dormibacteria</taxon>
        <taxon>Candidatus Aeolococcales</taxon>
        <taxon>Candidatus Aeolococcaceae</taxon>
        <taxon>Candidatus Aeolococcus</taxon>
    </lineage>
</organism>
<dbReference type="InterPro" id="IPR056362">
    <property type="entry name" value="AtuA-like_ferredoxin_dom"/>
</dbReference>
<evidence type="ECO:0000313" key="4">
    <source>
        <dbReference type="Proteomes" id="UP000248724"/>
    </source>
</evidence>
<dbReference type="Proteomes" id="UP000248724">
    <property type="component" value="Unassembled WGS sequence"/>
</dbReference>
<reference evidence="2 5" key="3">
    <citation type="submission" date="2020-10" db="EMBL/GenBank/DDBJ databases">
        <title>Ca. Dormibacterota MAGs.</title>
        <authorList>
            <person name="Montgomery K."/>
        </authorList>
    </citation>
    <scope>NUCLEOTIDE SEQUENCE [LARGE SCALE GENOMIC DNA]</scope>
    <source>
        <strain evidence="2">SC8812_S17_18</strain>
    </source>
</reference>
<feature type="domain" description="AtuA-like ferredoxin-fold" evidence="1">
    <location>
        <begin position="5"/>
        <end position="103"/>
    </location>
</feature>
<reference evidence="3 4" key="1">
    <citation type="journal article" date="2017" name="Nature">
        <title>Atmospheric trace gases support primary production in Antarctic desert surface soil.</title>
        <authorList>
            <person name="Ji M."/>
            <person name="Greening C."/>
            <person name="Vanwonterghem I."/>
            <person name="Carere C.R."/>
            <person name="Bay S.K."/>
            <person name="Steen J.A."/>
            <person name="Montgomery K."/>
            <person name="Lines T."/>
            <person name="Beardall J."/>
            <person name="van Dorst J."/>
            <person name="Snape I."/>
            <person name="Stott M.B."/>
            <person name="Hugenholtz P."/>
            <person name="Ferrari B.C."/>
        </authorList>
    </citation>
    <scope>NUCLEOTIDE SEQUENCE [LARGE SCALE GENOMIC DNA]</scope>
    <source>
        <strain evidence="3">RRmetagenome_bin12</strain>
    </source>
</reference>
<dbReference type="RefSeq" id="WP_337308928.1">
    <property type="nucleotide sequence ID" value="NZ_JAEKNS010000024.1"/>
</dbReference>
<name>A0A2W6AIL2_9BACT</name>
<evidence type="ECO:0000313" key="2">
    <source>
        <dbReference type="EMBL" id="MBJ7593545.1"/>
    </source>
</evidence>
<proteinExistence type="predicted"/>
<accession>A0A2W6AIL2</accession>
<gene>
    <name evidence="3" type="ORF">DLM65_01825</name>
    <name evidence="2" type="ORF">JF886_01575</name>
</gene>
<evidence type="ECO:0000259" key="1">
    <source>
        <dbReference type="Pfam" id="PF23544"/>
    </source>
</evidence>
<dbReference type="EMBL" id="QHBU01000035">
    <property type="protein sequence ID" value="PZR83434.1"/>
    <property type="molecule type" value="Genomic_DNA"/>
</dbReference>
<evidence type="ECO:0000313" key="3">
    <source>
        <dbReference type="EMBL" id="PZR83434.1"/>
    </source>
</evidence>